<feature type="compositionally biased region" description="Basic and acidic residues" evidence="5">
    <location>
        <begin position="392"/>
        <end position="409"/>
    </location>
</feature>
<keyword evidence="2 4" id="KW-0103">Bromodomain</keyword>
<dbReference type="RefSeq" id="XP_060668616.1">
    <property type="nucleotide sequence ID" value="XM_060812633.1"/>
</dbReference>
<name>A0A6P4BJ78_ZIZJJ</name>
<dbReference type="SUPFAM" id="SSF47370">
    <property type="entry name" value="Bromodomain"/>
    <property type="match status" value="1"/>
</dbReference>
<dbReference type="RefSeq" id="XP_060668615.1">
    <property type="nucleotide sequence ID" value="XM_060812632.1"/>
</dbReference>
<evidence type="ECO:0000259" key="6">
    <source>
        <dbReference type="PROSITE" id="PS50014"/>
    </source>
</evidence>
<dbReference type="PANTHER" id="PTHR45926">
    <property type="entry name" value="OSJNBA0053K19.4 PROTEIN"/>
    <property type="match status" value="1"/>
</dbReference>
<evidence type="ECO:0000259" key="7">
    <source>
        <dbReference type="PROSITE" id="PS51525"/>
    </source>
</evidence>
<evidence type="ECO:0000256" key="5">
    <source>
        <dbReference type="SAM" id="MobiDB-lite"/>
    </source>
</evidence>
<evidence type="ECO:0000256" key="1">
    <source>
        <dbReference type="ARBA" id="ARBA00023015"/>
    </source>
</evidence>
<feature type="region of interest" description="Disordered" evidence="5">
    <location>
        <begin position="360"/>
        <end position="432"/>
    </location>
</feature>
<accession>A0A6P4BJ78</accession>
<gene>
    <name evidence="9 10 11 12" type="primary">LOC107432537</name>
</gene>
<dbReference type="Proteomes" id="UP001652623">
    <property type="component" value="Chromosome 11"/>
</dbReference>
<dbReference type="InterPro" id="IPR001487">
    <property type="entry name" value="Bromodomain"/>
</dbReference>
<evidence type="ECO:0000313" key="11">
    <source>
        <dbReference type="RefSeq" id="XP_060668617.1"/>
    </source>
</evidence>
<evidence type="ECO:0000256" key="4">
    <source>
        <dbReference type="PROSITE-ProRule" id="PRU00035"/>
    </source>
</evidence>
<evidence type="ECO:0000313" key="10">
    <source>
        <dbReference type="RefSeq" id="XP_060668616.1"/>
    </source>
</evidence>
<dbReference type="PROSITE" id="PS51525">
    <property type="entry name" value="NET"/>
    <property type="match status" value="1"/>
</dbReference>
<evidence type="ECO:0000256" key="3">
    <source>
        <dbReference type="ARBA" id="ARBA00023163"/>
    </source>
</evidence>
<protein>
    <submittedName>
        <fullName evidence="9 10">Transcription factor GTE3, chloroplastic</fullName>
    </submittedName>
</protein>
<dbReference type="SMART" id="SM00297">
    <property type="entry name" value="BROMO"/>
    <property type="match status" value="1"/>
</dbReference>
<feature type="region of interest" description="Disordered" evidence="5">
    <location>
        <begin position="192"/>
        <end position="230"/>
    </location>
</feature>
<feature type="compositionally biased region" description="Low complexity" evidence="5">
    <location>
        <begin position="560"/>
        <end position="582"/>
    </location>
</feature>
<feature type="compositionally biased region" description="Pro residues" evidence="5">
    <location>
        <begin position="373"/>
        <end position="388"/>
    </location>
</feature>
<dbReference type="Pfam" id="PF00439">
    <property type="entry name" value="Bromodomain"/>
    <property type="match status" value="1"/>
</dbReference>
<organism evidence="8 9">
    <name type="scientific">Ziziphus jujuba</name>
    <name type="common">Chinese jujube</name>
    <name type="synonym">Ziziphus sativa</name>
    <dbReference type="NCBI Taxonomy" id="326968"/>
    <lineage>
        <taxon>Eukaryota</taxon>
        <taxon>Viridiplantae</taxon>
        <taxon>Streptophyta</taxon>
        <taxon>Embryophyta</taxon>
        <taxon>Tracheophyta</taxon>
        <taxon>Spermatophyta</taxon>
        <taxon>Magnoliopsida</taxon>
        <taxon>eudicotyledons</taxon>
        <taxon>Gunneridae</taxon>
        <taxon>Pentapetalae</taxon>
        <taxon>rosids</taxon>
        <taxon>fabids</taxon>
        <taxon>Rosales</taxon>
        <taxon>Rhamnaceae</taxon>
        <taxon>Paliureae</taxon>
        <taxon>Ziziphus</taxon>
    </lineage>
</organism>
<dbReference type="Pfam" id="PF17035">
    <property type="entry name" value="BET"/>
    <property type="match status" value="1"/>
</dbReference>
<proteinExistence type="predicted"/>
<feature type="region of interest" description="Disordered" evidence="5">
    <location>
        <begin position="523"/>
        <end position="582"/>
    </location>
</feature>
<dbReference type="AlphaFoldDB" id="A0A6P4BJ78"/>
<sequence length="582" mass="65043">MASGSMLGDDAKEKHRSAQSNKKFHSRKNQKPKNPNLLSRRSSQTLVAPITDNNDSSPPHHFLRVDDAAGSNDLSYHDHPLPRGSEQANENGFPGYMEFENRVRISLDSRSKMDIRELRRKLLSELDQVRCLVKKLESKEFQLSGYSHSQFSANYAVDNMGSTERLNSGVGLKGPRDSRLFRGLSDSVAENNHGVVGEVGGKKKKKKLPTPESDKKMKTGGGKKDELRGRFLPGKDKYSSQLFNSCSDLLGKLMKHKFGWIFNVPVDVKGLGLHDYHTIVKHPMDLGTVKTRLNKGWYKSPMEFAEDVRLTFHNAMFYNPKGQDAYFMAEQLLKIFEPKWLALEAEYNLNKTLEVGKADLPTPASRKVQNPATAPPRLPPRPASPPPMSTLDRSESHTKPVDPKLKPEGFGHVGRTPVPKKPKAKDPDKRDMTYEEKQKLSANLQNLPSEKLDNVVQIIKKRNPRLFQQEDEIEVDIANVDPETLWELDRFVTNYKKSLSKIKRKNELALQSRTNPVNAIQETNLAPSAAEVQKEAETVENNVTEYSPVGRVEKGDDVSRASSSGGSGTDAGSSSSDSDSDS</sequence>
<dbReference type="KEGG" id="zju:107432537"/>
<dbReference type="InterPro" id="IPR038336">
    <property type="entry name" value="NET_sf"/>
</dbReference>
<feature type="domain" description="NET" evidence="7">
    <location>
        <begin position="422"/>
        <end position="503"/>
    </location>
</feature>
<evidence type="ECO:0000313" key="8">
    <source>
        <dbReference type="Proteomes" id="UP001652623"/>
    </source>
</evidence>
<feature type="compositionally biased region" description="Polar residues" evidence="5">
    <location>
        <begin position="32"/>
        <end position="57"/>
    </location>
</feature>
<keyword evidence="8" id="KW-1185">Reference proteome</keyword>
<keyword evidence="3" id="KW-0804">Transcription</keyword>
<evidence type="ECO:0000313" key="9">
    <source>
        <dbReference type="RefSeq" id="XP_060668615.1"/>
    </source>
</evidence>
<dbReference type="Gene3D" id="1.20.920.10">
    <property type="entry name" value="Bromodomain-like"/>
    <property type="match status" value="1"/>
</dbReference>
<evidence type="ECO:0000256" key="2">
    <source>
        <dbReference type="ARBA" id="ARBA00023117"/>
    </source>
</evidence>
<evidence type="ECO:0000313" key="12">
    <source>
        <dbReference type="RefSeq" id="XP_060668618.1"/>
    </source>
</evidence>
<dbReference type="InterPro" id="IPR027353">
    <property type="entry name" value="NET_dom"/>
</dbReference>
<dbReference type="RefSeq" id="XP_060668618.1">
    <property type="nucleotide sequence ID" value="XM_060812635.1"/>
</dbReference>
<dbReference type="RefSeq" id="XP_060668617.1">
    <property type="nucleotide sequence ID" value="XM_060812634.1"/>
</dbReference>
<dbReference type="InterPro" id="IPR036427">
    <property type="entry name" value="Bromodomain-like_sf"/>
</dbReference>
<feature type="compositionally biased region" description="Basic residues" evidence="5">
    <location>
        <begin position="14"/>
        <end position="31"/>
    </location>
</feature>
<dbReference type="PRINTS" id="PR00503">
    <property type="entry name" value="BROMODOMAIN"/>
</dbReference>
<feature type="domain" description="Bromo" evidence="6">
    <location>
        <begin position="254"/>
        <end position="326"/>
    </location>
</feature>
<dbReference type="GeneID" id="107432537"/>
<feature type="compositionally biased region" description="Basic and acidic residues" evidence="5">
    <location>
        <begin position="212"/>
        <end position="230"/>
    </location>
</feature>
<reference evidence="9 10" key="1">
    <citation type="submission" date="2025-05" db="UniProtKB">
        <authorList>
            <consortium name="RefSeq"/>
        </authorList>
    </citation>
    <scope>IDENTIFICATION</scope>
    <source>
        <tissue evidence="9 10">Seedling</tissue>
    </source>
</reference>
<dbReference type="Gene3D" id="1.20.1270.220">
    <property type="match status" value="1"/>
</dbReference>
<dbReference type="PROSITE" id="PS50014">
    <property type="entry name" value="BROMODOMAIN_2"/>
    <property type="match status" value="1"/>
</dbReference>
<keyword evidence="1" id="KW-0805">Transcription regulation</keyword>
<feature type="region of interest" description="Disordered" evidence="5">
    <location>
        <begin position="1"/>
        <end position="91"/>
    </location>
</feature>
<dbReference type="SMR" id="A0A6P4BJ78"/>